<gene>
    <name evidence="1" type="ORF">CIT26_26065</name>
</gene>
<reference evidence="1 2" key="1">
    <citation type="submission" date="2017-08" db="EMBL/GenBank/DDBJ databases">
        <title>Mesorhizobium wenxinae sp. nov., a novel rhizobial species isolated from root nodules of chickpea (Cicer arietinum L.).</title>
        <authorList>
            <person name="Zhang J."/>
        </authorList>
    </citation>
    <scope>NUCLEOTIDE SEQUENCE [LARGE SCALE GENOMIC DNA]</scope>
    <source>
        <strain evidence="1 2">SDW018</strain>
    </source>
</reference>
<protein>
    <submittedName>
        <fullName evidence="1">Uncharacterized protein</fullName>
    </submittedName>
</protein>
<evidence type="ECO:0000313" key="1">
    <source>
        <dbReference type="EMBL" id="PAQ06589.1"/>
    </source>
</evidence>
<comment type="caution">
    <text evidence="1">The sequence shown here is derived from an EMBL/GenBank/DDBJ whole genome shotgun (WGS) entry which is preliminary data.</text>
</comment>
<sequence length="64" mass="6685">MRNYAGRSVKDPPLGGGGFPLSHGYCGEECNFVPCDDGPGATIADYIRVQCGTQRRPVPGVASS</sequence>
<accession>A0A271LEQ6</accession>
<dbReference type="AlphaFoldDB" id="A0A271LEQ6"/>
<keyword evidence="2" id="KW-1185">Reference proteome</keyword>
<evidence type="ECO:0000313" key="2">
    <source>
        <dbReference type="Proteomes" id="UP000216442"/>
    </source>
</evidence>
<organism evidence="1 2">
    <name type="scientific">Mesorhizobium temperatum</name>
    <dbReference type="NCBI Taxonomy" id="241416"/>
    <lineage>
        <taxon>Bacteria</taxon>
        <taxon>Pseudomonadati</taxon>
        <taxon>Pseudomonadota</taxon>
        <taxon>Alphaproteobacteria</taxon>
        <taxon>Hyphomicrobiales</taxon>
        <taxon>Phyllobacteriaceae</taxon>
        <taxon>Mesorhizobium</taxon>
    </lineage>
</organism>
<name>A0A271LEQ6_9HYPH</name>
<proteinExistence type="predicted"/>
<dbReference type="EMBL" id="NPKJ01000066">
    <property type="protein sequence ID" value="PAQ06589.1"/>
    <property type="molecule type" value="Genomic_DNA"/>
</dbReference>
<dbReference type="Proteomes" id="UP000216442">
    <property type="component" value="Unassembled WGS sequence"/>
</dbReference>